<dbReference type="InterPro" id="IPR016161">
    <property type="entry name" value="Ald_DH/histidinol_DH"/>
</dbReference>
<dbReference type="STRING" id="1442368.A0A0D2HAX9"/>
<protein>
    <submittedName>
        <fullName evidence="5">Unplaced genomic scaffold supercont1.3, whole genome shotgun sequence</fullName>
    </submittedName>
</protein>
<organism evidence="5 6">
    <name type="scientific">Fonsecaea pedrosoi CBS 271.37</name>
    <dbReference type="NCBI Taxonomy" id="1442368"/>
    <lineage>
        <taxon>Eukaryota</taxon>
        <taxon>Fungi</taxon>
        <taxon>Dikarya</taxon>
        <taxon>Ascomycota</taxon>
        <taxon>Pezizomycotina</taxon>
        <taxon>Eurotiomycetes</taxon>
        <taxon>Chaetothyriomycetidae</taxon>
        <taxon>Chaetothyriales</taxon>
        <taxon>Herpotrichiellaceae</taxon>
        <taxon>Fonsecaea</taxon>
    </lineage>
</organism>
<dbReference type="InterPro" id="IPR016162">
    <property type="entry name" value="Ald_DH_N"/>
</dbReference>
<comment type="similarity">
    <text evidence="3">Belongs to the aldehyde dehydrogenase family.</text>
</comment>
<dbReference type="SUPFAM" id="SSF53720">
    <property type="entry name" value="ALDH-like"/>
    <property type="match status" value="1"/>
</dbReference>
<dbReference type="Gene3D" id="3.40.309.10">
    <property type="entry name" value="Aldehyde Dehydrogenase, Chain A, domain 2"/>
    <property type="match status" value="1"/>
</dbReference>
<dbReference type="Proteomes" id="UP000053029">
    <property type="component" value="Unassembled WGS sequence"/>
</dbReference>
<dbReference type="Pfam" id="PF00171">
    <property type="entry name" value="Aldedh"/>
    <property type="match status" value="1"/>
</dbReference>
<evidence type="ECO:0000256" key="2">
    <source>
        <dbReference type="PROSITE-ProRule" id="PRU10007"/>
    </source>
</evidence>
<keyword evidence="1 3" id="KW-0560">Oxidoreductase</keyword>
<dbReference type="EMBL" id="KN846971">
    <property type="protein sequence ID" value="KIW81724.1"/>
    <property type="molecule type" value="Genomic_DNA"/>
</dbReference>
<sequence length="492" mass="52058">MPVTQHHNGLEVVPCWINGKPIPLDTSRLIEVHSSAQGKLVHYAQGASVNDATAAVQAAADTFRTFKLVPHQDRRALLLKVADVLESRVDELARYQIEETSCPESWAKFNVILAARAIREIAANITIACTGEMPPPETAETFCLVYKQAVGPVLSIAPWNGSIILSARALAAPLAAGCTVVFKASELSPRVHHGVVEAFLAAGLPAGSVNQIQASREDASRITETIIAHPAIRKVEFIGSAAVGRIIGQLASKYLKPVLMELGGKAPAIVLKDADLKKAATLCAQGATMHHGQICMSTERIIVVQDVADEFINCLRDAVAGLQGNAGFAVTKAMAQKAHKLLSDATDQGATYLIGDNKWRGDSGAALEPTFLTNVQPGNPIYDLETFGPSATVFIAADEDDAIRIANDSSYGLTGSIHTRDVLKGLRLAKELEVGLVALNSLTLYDEASVPLGGTKGSGWGRNNSRYAVEEFLISKTVAVAADAGSPIFGAS</sequence>
<dbReference type="HOGENOM" id="CLU_005391_1_0_1"/>
<dbReference type="GeneID" id="25304240"/>
<dbReference type="InterPro" id="IPR016163">
    <property type="entry name" value="Ald_DH_C"/>
</dbReference>
<proteinExistence type="inferred from homology"/>
<dbReference type="InterPro" id="IPR015590">
    <property type="entry name" value="Aldehyde_DH_dom"/>
</dbReference>
<evidence type="ECO:0000256" key="1">
    <source>
        <dbReference type="ARBA" id="ARBA00023002"/>
    </source>
</evidence>
<evidence type="ECO:0000256" key="3">
    <source>
        <dbReference type="RuleBase" id="RU003345"/>
    </source>
</evidence>
<accession>A0A0D2HAX9</accession>
<name>A0A0D2HAX9_9EURO</name>
<dbReference type="PROSITE" id="PS00687">
    <property type="entry name" value="ALDEHYDE_DEHYDR_GLU"/>
    <property type="match status" value="1"/>
</dbReference>
<dbReference type="RefSeq" id="XP_013285532.1">
    <property type="nucleotide sequence ID" value="XM_013430078.1"/>
</dbReference>
<keyword evidence="6" id="KW-1185">Reference proteome</keyword>
<dbReference type="InterPro" id="IPR050740">
    <property type="entry name" value="Aldehyde_DH_Superfamily"/>
</dbReference>
<dbReference type="PANTHER" id="PTHR43353:SF6">
    <property type="entry name" value="CYTOPLASMIC ALDEHYDE DEHYDROGENASE (EUROFUNG)"/>
    <property type="match status" value="1"/>
</dbReference>
<dbReference type="AlphaFoldDB" id="A0A0D2HAX9"/>
<dbReference type="GO" id="GO:0009450">
    <property type="term" value="P:gamma-aminobutyric acid catabolic process"/>
    <property type="evidence" value="ECO:0007669"/>
    <property type="project" value="TreeGrafter"/>
</dbReference>
<dbReference type="VEuPathDB" id="FungiDB:Z517_04750"/>
<reference evidence="5 6" key="1">
    <citation type="submission" date="2015-01" db="EMBL/GenBank/DDBJ databases">
        <title>The Genome Sequence of Fonsecaea pedrosoi CBS 271.37.</title>
        <authorList>
            <consortium name="The Broad Institute Genomics Platform"/>
            <person name="Cuomo C."/>
            <person name="de Hoog S."/>
            <person name="Gorbushina A."/>
            <person name="Stielow B."/>
            <person name="Teixiera M."/>
            <person name="Abouelleil A."/>
            <person name="Chapman S.B."/>
            <person name="Priest M."/>
            <person name="Young S.K."/>
            <person name="Wortman J."/>
            <person name="Nusbaum C."/>
            <person name="Birren B."/>
        </authorList>
    </citation>
    <scope>NUCLEOTIDE SEQUENCE [LARGE SCALE GENOMIC DNA]</scope>
    <source>
        <strain evidence="5 6">CBS 271.37</strain>
    </source>
</reference>
<gene>
    <name evidence="5" type="ORF">Z517_04750</name>
</gene>
<evidence type="ECO:0000313" key="5">
    <source>
        <dbReference type="EMBL" id="KIW81724.1"/>
    </source>
</evidence>
<dbReference type="PANTHER" id="PTHR43353">
    <property type="entry name" value="SUCCINATE-SEMIALDEHYDE DEHYDROGENASE, MITOCHONDRIAL"/>
    <property type="match status" value="1"/>
</dbReference>
<dbReference type="Gene3D" id="3.40.605.10">
    <property type="entry name" value="Aldehyde Dehydrogenase, Chain A, domain 1"/>
    <property type="match status" value="1"/>
</dbReference>
<dbReference type="InterPro" id="IPR029510">
    <property type="entry name" value="Ald_DH_CS_GLU"/>
</dbReference>
<evidence type="ECO:0000313" key="6">
    <source>
        <dbReference type="Proteomes" id="UP000053029"/>
    </source>
</evidence>
<dbReference type="OrthoDB" id="310895at2759"/>
<feature type="active site" evidence="2">
    <location>
        <position position="261"/>
    </location>
</feature>
<feature type="domain" description="Aldehyde dehydrogenase" evidence="4">
    <location>
        <begin position="28"/>
        <end position="478"/>
    </location>
</feature>
<dbReference type="GO" id="GO:0004777">
    <property type="term" value="F:succinate-semialdehyde dehydrogenase (NAD+) activity"/>
    <property type="evidence" value="ECO:0007669"/>
    <property type="project" value="TreeGrafter"/>
</dbReference>
<evidence type="ECO:0000259" key="4">
    <source>
        <dbReference type="Pfam" id="PF00171"/>
    </source>
</evidence>